<sequence>MGIYAVVVDGSVTNTIKWDGASDYKPEAGI</sequence>
<reference evidence="1 2" key="1">
    <citation type="submission" date="2019-03" db="EMBL/GenBank/DDBJ databases">
        <authorList>
            <consortium name="Pathogen Informatics"/>
        </authorList>
    </citation>
    <scope>NUCLEOTIDE SEQUENCE [LARGE SCALE GENOMIC DNA]</scope>
    <source>
        <strain evidence="1 2">NCTC12993</strain>
    </source>
</reference>
<dbReference type="Proteomes" id="UP000401081">
    <property type="component" value="Unassembled WGS sequence"/>
</dbReference>
<evidence type="ECO:0000313" key="2">
    <source>
        <dbReference type="Proteomes" id="UP000401081"/>
    </source>
</evidence>
<evidence type="ECO:0000313" key="1">
    <source>
        <dbReference type="EMBL" id="VFS60042.1"/>
    </source>
</evidence>
<dbReference type="EMBL" id="CAADJD010000014">
    <property type="protein sequence ID" value="VFS60042.1"/>
    <property type="molecule type" value="Genomic_DNA"/>
</dbReference>
<protein>
    <submittedName>
        <fullName evidence="1">Uncharacterized protein</fullName>
    </submittedName>
</protein>
<organism evidence="1 2">
    <name type="scientific">Kluyvera cryocrescens</name>
    <name type="common">Kluyvera citrophila</name>
    <dbReference type="NCBI Taxonomy" id="580"/>
    <lineage>
        <taxon>Bacteria</taxon>
        <taxon>Pseudomonadati</taxon>
        <taxon>Pseudomonadota</taxon>
        <taxon>Gammaproteobacteria</taxon>
        <taxon>Enterobacterales</taxon>
        <taxon>Enterobacteriaceae</taxon>
        <taxon>Kluyvera</taxon>
    </lineage>
</organism>
<name>A0A485AGG3_KLUCR</name>
<keyword evidence="2" id="KW-1185">Reference proteome</keyword>
<proteinExistence type="predicted"/>
<accession>A0A485AGG3</accession>
<gene>
    <name evidence="1" type="ORF">NCTC12993_01510</name>
</gene>
<dbReference type="AlphaFoldDB" id="A0A485AGG3"/>